<name>A0A8S3WMD0_PARAO</name>
<organism evidence="2 3">
    <name type="scientific">Parnassius apollo</name>
    <name type="common">Apollo butterfly</name>
    <name type="synonym">Papilio apollo</name>
    <dbReference type="NCBI Taxonomy" id="110799"/>
    <lineage>
        <taxon>Eukaryota</taxon>
        <taxon>Metazoa</taxon>
        <taxon>Ecdysozoa</taxon>
        <taxon>Arthropoda</taxon>
        <taxon>Hexapoda</taxon>
        <taxon>Insecta</taxon>
        <taxon>Pterygota</taxon>
        <taxon>Neoptera</taxon>
        <taxon>Endopterygota</taxon>
        <taxon>Lepidoptera</taxon>
        <taxon>Glossata</taxon>
        <taxon>Ditrysia</taxon>
        <taxon>Papilionoidea</taxon>
        <taxon>Papilionidae</taxon>
        <taxon>Parnassiinae</taxon>
        <taxon>Parnassini</taxon>
        <taxon>Parnassius</taxon>
        <taxon>Parnassius</taxon>
    </lineage>
</organism>
<keyword evidence="3" id="KW-1185">Reference proteome</keyword>
<feature type="compositionally biased region" description="Acidic residues" evidence="1">
    <location>
        <begin position="37"/>
        <end position="52"/>
    </location>
</feature>
<comment type="caution">
    <text evidence="2">The sequence shown here is derived from an EMBL/GenBank/DDBJ whole genome shotgun (WGS) entry which is preliminary data.</text>
</comment>
<gene>
    <name evidence="2" type="ORF">PAPOLLO_LOCUS8089</name>
</gene>
<reference evidence="2" key="1">
    <citation type="submission" date="2021-04" db="EMBL/GenBank/DDBJ databases">
        <authorList>
            <person name="Tunstrom K."/>
        </authorList>
    </citation>
    <scope>NUCLEOTIDE SEQUENCE</scope>
</reference>
<accession>A0A8S3WMD0</accession>
<proteinExistence type="predicted"/>
<evidence type="ECO:0000256" key="1">
    <source>
        <dbReference type="SAM" id="MobiDB-lite"/>
    </source>
</evidence>
<evidence type="ECO:0000313" key="2">
    <source>
        <dbReference type="EMBL" id="CAG4969349.1"/>
    </source>
</evidence>
<dbReference type="EMBL" id="CAJQZP010000580">
    <property type="protein sequence ID" value="CAG4969349.1"/>
    <property type="molecule type" value="Genomic_DNA"/>
</dbReference>
<feature type="compositionally biased region" description="Basic and acidic residues" evidence="1">
    <location>
        <begin position="53"/>
        <end position="70"/>
    </location>
</feature>
<protein>
    <submittedName>
        <fullName evidence="2">(apollo) hypothetical protein</fullName>
    </submittedName>
</protein>
<dbReference type="Proteomes" id="UP000691718">
    <property type="component" value="Unassembled WGS sequence"/>
</dbReference>
<sequence length="126" mass="14297">MSESQASTSRKRKYQRDQNTQPIPVEILEDAVRDLIEGEETDSDYSQYDDSEADPHYILEEGKETDSEQSKIETEVISDMSLLNFCYNCANSKWQQSNSCCFTTTHGATGARDKNTVSTTMVHKQV</sequence>
<evidence type="ECO:0000313" key="3">
    <source>
        <dbReference type="Proteomes" id="UP000691718"/>
    </source>
</evidence>
<dbReference type="AlphaFoldDB" id="A0A8S3WMD0"/>
<feature type="region of interest" description="Disordered" evidence="1">
    <location>
        <begin position="1"/>
        <end position="70"/>
    </location>
</feature>